<feature type="domain" description="Cytochrome c" evidence="8">
    <location>
        <begin position="111"/>
        <end position="203"/>
    </location>
</feature>
<dbReference type="InterPro" id="IPR050597">
    <property type="entry name" value="Cytochrome_c_Oxidase_Subunit"/>
</dbReference>
<dbReference type="EMBL" id="LAZR01000008">
    <property type="protein sequence ID" value="KKO08843.1"/>
    <property type="molecule type" value="Genomic_DNA"/>
</dbReference>
<dbReference type="PANTHER" id="PTHR33751">
    <property type="entry name" value="CBB3-TYPE CYTOCHROME C OXIDASE SUBUNIT FIXP"/>
    <property type="match status" value="1"/>
</dbReference>
<reference evidence="9" key="1">
    <citation type="journal article" date="2015" name="Nature">
        <title>Complex archaea that bridge the gap between prokaryotes and eukaryotes.</title>
        <authorList>
            <person name="Spang A."/>
            <person name="Saw J.H."/>
            <person name="Jorgensen S.L."/>
            <person name="Zaremba-Niedzwiedzka K."/>
            <person name="Martijn J."/>
            <person name="Lind A.E."/>
            <person name="van Eijk R."/>
            <person name="Schleper C."/>
            <person name="Guy L."/>
            <person name="Ettema T.J."/>
        </authorList>
    </citation>
    <scope>NUCLEOTIDE SEQUENCE</scope>
</reference>
<dbReference type="PIRSF" id="PIRSF000005">
    <property type="entry name" value="Cytochrome_c4"/>
    <property type="match status" value="1"/>
</dbReference>
<keyword evidence="7" id="KW-0408">Iron</keyword>
<dbReference type="InterPro" id="IPR036909">
    <property type="entry name" value="Cyt_c-like_dom_sf"/>
</dbReference>
<dbReference type="GO" id="GO:0009055">
    <property type="term" value="F:electron transfer activity"/>
    <property type="evidence" value="ECO:0007669"/>
    <property type="project" value="InterPro"/>
</dbReference>
<dbReference type="InterPro" id="IPR008168">
    <property type="entry name" value="Cyt_C_IC"/>
</dbReference>
<proteinExistence type="predicted"/>
<gene>
    <name evidence="9" type="ORF">LCGC14_0039620</name>
</gene>
<dbReference type="InterPro" id="IPR024167">
    <property type="entry name" value="Cytochrome_c4-like"/>
</dbReference>
<evidence type="ECO:0000256" key="6">
    <source>
        <dbReference type="ARBA" id="ARBA00022982"/>
    </source>
</evidence>
<keyword evidence="3" id="KW-0349">Heme</keyword>
<dbReference type="Gene3D" id="1.10.760.10">
    <property type="entry name" value="Cytochrome c-like domain"/>
    <property type="match status" value="2"/>
</dbReference>
<evidence type="ECO:0000256" key="2">
    <source>
        <dbReference type="ARBA" id="ARBA00022448"/>
    </source>
</evidence>
<protein>
    <recommendedName>
        <fullName evidence="8">Cytochrome c domain-containing protein</fullName>
    </recommendedName>
</protein>
<keyword evidence="6" id="KW-0249">Electron transport</keyword>
<keyword evidence="4" id="KW-0479">Metal-binding</keyword>
<comment type="caution">
    <text evidence="9">The sequence shown here is derived from an EMBL/GenBank/DDBJ whole genome shotgun (WGS) entry which is preliminary data.</text>
</comment>
<dbReference type="SUPFAM" id="SSF46626">
    <property type="entry name" value="Cytochrome c"/>
    <property type="match status" value="2"/>
</dbReference>
<evidence type="ECO:0000256" key="7">
    <source>
        <dbReference type="ARBA" id="ARBA00023004"/>
    </source>
</evidence>
<dbReference type="PANTHER" id="PTHR33751:SF9">
    <property type="entry name" value="CYTOCHROME C4"/>
    <property type="match status" value="1"/>
</dbReference>
<keyword evidence="5" id="KW-0574">Periplasm</keyword>
<evidence type="ECO:0000256" key="1">
    <source>
        <dbReference type="ARBA" id="ARBA00004418"/>
    </source>
</evidence>
<evidence type="ECO:0000313" key="9">
    <source>
        <dbReference type="EMBL" id="KKO08843.1"/>
    </source>
</evidence>
<dbReference type="PRINTS" id="PR00605">
    <property type="entry name" value="CYTCHROMECIC"/>
</dbReference>
<dbReference type="Pfam" id="PF00034">
    <property type="entry name" value="Cytochrom_C"/>
    <property type="match status" value="2"/>
</dbReference>
<dbReference type="InterPro" id="IPR009056">
    <property type="entry name" value="Cyt_c-like_dom"/>
</dbReference>
<dbReference type="GO" id="GO:0005506">
    <property type="term" value="F:iron ion binding"/>
    <property type="evidence" value="ECO:0007669"/>
    <property type="project" value="InterPro"/>
</dbReference>
<keyword evidence="2" id="KW-0813">Transport</keyword>
<dbReference type="GO" id="GO:0042597">
    <property type="term" value="C:periplasmic space"/>
    <property type="evidence" value="ECO:0007669"/>
    <property type="project" value="UniProtKB-SubCell"/>
</dbReference>
<dbReference type="AlphaFoldDB" id="A0A0F9W981"/>
<comment type="subcellular location">
    <subcellularLocation>
        <location evidence="1">Periplasm</location>
    </subcellularLocation>
</comment>
<accession>A0A0F9W981</accession>
<organism evidence="9">
    <name type="scientific">marine sediment metagenome</name>
    <dbReference type="NCBI Taxonomy" id="412755"/>
    <lineage>
        <taxon>unclassified sequences</taxon>
        <taxon>metagenomes</taxon>
        <taxon>ecological metagenomes</taxon>
    </lineage>
</organism>
<dbReference type="PROSITE" id="PS51007">
    <property type="entry name" value="CYTC"/>
    <property type="match status" value="2"/>
</dbReference>
<dbReference type="GO" id="GO:0020037">
    <property type="term" value="F:heme binding"/>
    <property type="evidence" value="ECO:0007669"/>
    <property type="project" value="InterPro"/>
</dbReference>
<sequence length="203" mass="21142">MKKLFLSLATILMAVTSVTATAQGDAAAGEGKVAVCAACHGTDGNSELGSNPKLAGQGERYLLKQLRDIKSGAREVALMTGLLDNRTEQDLMDMAAFYAAQEITLQGADPELVPLGEQIYRAGITDLGVAACSACHSPTGSGMAQAGFPALGGQHAEYIESQMKAFRSGARDNDGDSAPMRIVSERLTDAEIEALASYISGLN</sequence>
<evidence type="ECO:0000259" key="8">
    <source>
        <dbReference type="PROSITE" id="PS51007"/>
    </source>
</evidence>
<name>A0A0F9W981_9ZZZZ</name>
<evidence type="ECO:0000256" key="3">
    <source>
        <dbReference type="ARBA" id="ARBA00022617"/>
    </source>
</evidence>
<evidence type="ECO:0000256" key="4">
    <source>
        <dbReference type="ARBA" id="ARBA00022723"/>
    </source>
</evidence>
<feature type="domain" description="Cytochrome c" evidence="8">
    <location>
        <begin position="24"/>
        <end position="102"/>
    </location>
</feature>
<evidence type="ECO:0000256" key="5">
    <source>
        <dbReference type="ARBA" id="ARBA00022764"/>
    </source>
</evidence>